<evidence type="ECO:0000256" key="8">
    <source>
        <dbReference type="ARBA" id="ARBA00023212"/>
    </source>
</evidence>
<dbReference type="PROSITE" id="PS00411">
    <property type="entry name" value="KINESIN_MOTOR_1"/>
    <property type="match status" value="1"/>
</dbReference>
<dbReference type="PANTHER" id="PTHR47968">
    <property type="entry name" value="CENTROMERE PROTEIN E"/>
    <property type="match status" value="1"/>
</dbReference>
<feature type="domain" description="Kinesin motor" evidence="11">
    <location>
        <begin position="1"/>
        <end position="280"/>
    </location>
</feature>
<comment type="subcellular location">
    <subcellularLocation>
        <location evidence="1">Cytoplasm</location>
        <location evidence="1">Cytoskeleton</location>
    </subcellularLocation>
</comment>
<dbReference type="SMART" id="SM00129">
    <property type="entry name" value="KISc"/>
    <property type="match status" value="1"/>
</dbReference>
<keyword evidence="5 9" id="KW-0067">ATP-binding</keyword>
<reference evidence="12" key="1">
    <citation type="submission" date="2019-05" db="EMBL/GenBank/DDBJ databases">
        <title>Annotation for the trematode Fasciolopsis buski.</title>
        <authorList>
            <person name="Choi Y.-J."/>
        </authorList>
    </citation>
    <scope>NUCLEOTIDE SEQUENCE</scope>
    <source>
        <strain evidence="12">HT</strain>
        <tissue evidence="12">Whole worm</tissue>
    </source>
</reference>
<evidence type="ECO:0000256" key="5">
    <source>
        <dbReference type="ARBA" id="ARBA00022840"/>
    </source>
</evidence>
<evidence type="ECO:0000256" key="3">
    <source>
        <dbReference type="ARBA" id="ARBA00022701"/>
    </source>
</evidence>
<evidence type="ECO:0000256" key="10">
    <source>
        <dbReference type="RuleBase" id="RU000394"/>
    </source>
</evidence>
<evidence type="ECO:0000256" key="7">
    <source>
        <dbReference type="ARBA" id="ARBA00023175"/>
    </source>
</evidence>
<dbReference type="PRINTS" id="PR00380">
    <property type="entry name" value="KINESINHEAVY"/>
</dbReference>
<dbReference type="InterPro" id="IPR027640">
    <property type="entry name" value="Kinesin-like_fam"/>
</dbReference>
<dbReference type="Proteomes" id="UP000728185">
    <property type="component" value="Unassembled WGS sequence"/>
</dbReference>
<dbReference type="InterPro" id="IPR001752">
    <property type="entry name" value="Kinesin_motor_dom"/>
</dbReference>
<dbReference type="InterPro" id="IPR019821">
    <property type="entry name" value="Kinesin_motor_CS"/>
</dbReference>
<dbReference type="PROSITE" id="PS50067">
    <property type="entry name" value="KINESIN_MOTOR_2"/>
    <property type="match status" value="1"/>
</dbReference>
<evidence type="ECO:0000313" key="12">
    <source>
        <dbReference type="EMBL" id="KAA0198262.1"/>
    </source>
</evidence>
<keyword evidence="3 10" id="KW-0493">Microtubule</keyword>
<dbReference type="OrthoDB" id="3176171at2759"/>
<comment type="similarity">
    <text evidence="9 10">Belongs to the TRAFAC class myosin-kinesin ATPase superfamily. Kinesin family.</text>
</comment>
<dbReference type="GO" id="GO:0007018">
    <property type="term" value="P:microtubule-based movement"/>
    <property type="evidence" value="ECO:0007669"/>
    <property type="project" value="InterPro"/>
</dbReference>
<proteinExistence type="inferred from homology"/>
<feature type="binding site" evidence="9">
    <location>
        <begin position="53"/>
        <end position="60"/>
    </location>
    <ligand>
        <name>ATP</name>
        <dbReference type="ChEBI" id="CHEBI:30616"/>
    </ligand>
</feature>
<dbReference type="InterPro" id="IPR036961">
    <property type="entry name" value="Kinesin_motor_dom_sf"/>
</dbReference>
<dbReference type="GO" id="GO:0005874">
    <property type="term" value="C:microtubule"/>
    <property type="evidence" value="ECO:0007669"/>
    <property type="project" value="UniProtKB-KW"/>
</dbReference>
<dbReference type="GO" id="GO:0000278">
    <property type="term" value="P:mitotic cell cycle"/>
    <property type="evidence" value="ECO:0007669"/>
    <property type="project" value="TreeGrafter"/>
</dbReference>
<evidence type="ECO:0000313" key="13">
    <source>
        <dbReference type="Proteomes" id="UP000728185"/>
    </source>
</evidence>
<keyword evidence="7 9" id="KW-0505">Motor protein</keyword>
<dbReference type="Gene3D" id="3.40.850.10">
    <property type="entry name" value="Kinesin motor domain"/>
    <property type="match status" value="1"/>
</dbReference>
<evidence type="ECO:0000256" key="1">
    <source>
        <dbReference type="ARBA" id="ARBA00004245"/>
    </source>
</evidence>
<sequence>MNPKAQPDETPRRFTFDAVYGEDSTQRELYDETFRNLINSVLEGFNGTIFAYGQTGTGKTFTIQGVKDDPELRGVMPNSFDHIFGHIAASKDAQYLVRASYLEIYKEEIRDLLHRDQSKHLEIKEKPDSGIYVKDLSSVLTKSIAEIQKVMNIGYQNRSVGATNMNEHSSRSHAIFIVTIECSRIGTDGEQHIRVGKLNLVDLAGSERQSKTLSEGERLKEATKINLSLSTLGNVISALVDGKSTHIPYRDSKLTRLLQGELSVEGLVHFLVVCLQVNRF</sequence>
<evidence type="ECO:0000256" key="2">
    <source>
        <dbReference type="ARBA" id="ARBA00022490"/>
    </source>
</evidence>
<keyword evidence="4 9" id="KW-0547">Nucleotide-binding</keyword>
<protein>
    <recommendedName>
        <fullName evidence="10">Kinesin-like protein</fullName>
    </recommendedName>
</protein>
<accession>A0A8E0VMZ9</accession>
<dbReference type="AlphaFoldDB" id="A0A8E0VMZ9"/>
<comment type="caution">
    <text evidence="12">The sequence shown here is derived from an EMBL/GenBank/DDBJ whole genome shotgun (WGS) entry which is preliminary data.</text>
</comment>
<gene>
    <name evidence="12" type="ORF">FBUS_00534</name>
</gene>
<evidence type="ECO:0000256" key="6">
    <source>
        <dbReference type="ARBA" id="ARBA00023054"/>
    </source>
</evidence>
<name>A0A8E0VMZ9_9TREM</name>
<dbReference type="GO" id="GO:0008017">
    <property type="term" value="F:microtubule binding"/>
    <property type="evidence" value="ECO:0007669"/>
    <property type="project" value="InterPro"/>
</dbReference>
<evidence type="ECO:0000256" key="4">
    <source>
        <dbReference type="ARBA" id="ARBA00022741"/>
    </source>
</evidence>
<dbReference type="SUPFAM" id="SSF52540">
    <property type="entry name" value="P-loop containing nucleoside triphosphate hydrolases"/>
    <property type="match status" value="1"/>
</dbReference>
<dbReference type="GO" id="GO:0005737">
    <property type="term" value="C:cytoplasm"/>
    <property type="evidence" value="ECO:0007669"/>
    <property type="project" value="UniProtKB-ARBA"/>
</dbReference>
<dbReference type="InterPro" id="IPR027417">
    <property type="entry name" value="P-loop_NTPase"/>
</dbReference>
<organism evidence="12 13">
    <name type="scientific">Fasciolopsis buskii</name>
    <dbReference type="NCBI Taxonomy" id="27845"/>
    <lineage>
        <taxon>Eukaryota</taxon>
        <taxon>Metazoa</taxon>
        <taxon>Spiralia</taxon>
        <taxon>Lophotrochozoa</taxon>
        <taxon>Platyhelminthes</taxon>
        <taxon>Trematoda</taxon>
        <taxon>Digenea</taxon>
        <taxon>Plagiorchiida</taxon>
        <taxon>Echinostomata</taxon>
        <taxon>Echinostomatoidea</taxon>
        <taxon>Fasciolidae</taxon>
        <taxon>Fasciolopsis</taxon>
    </lineage>
</organism>
<keyword evidence="8" id="KW-0206">Cytoskeleton</keyword>
<evidence type="ECO:0000259" key="11">
    <source>
        <dbReference type="PROSITE" id="PS50067"/>
    </source>
</evidence>
<dbReference type="PANTHER" id="PTHR47968:SF76">
    <property type="entry name" value="KINESIN-LIKE PROTEIN"/>
    <property type="match status" value="1"/>
</dbReference>
<dbReference type="Pfam" id="PF00225">
    <property type="entry name" value="Kinesin"/>
    <property type="match status" value="1"/>
</dbReference>
<keyword evidence="6" id="KW-0175">Coiled coil</keyword>
<evidence type="ECO:0000256" key="9">
    <source>
        <dbReference type="PROSITE-ProRule" id="PRU00283"/>
    </source>
</evidence>
<dbReference type="GO" id="GO:0003777">
    <property type="term" value="F:microtubule motor activity"/>
    <property type="evidence" value="ECO:0007669"/>
    <property type="project" value="InterPro"/>
</dbReference>
<keyword evidence="13" id="KW-1185">Reference proteome</keyword>
<keyword evidence="2" id="KW-0963">Cytoplasm</keyword>
<dbReference type="EMBL" id="LUCM01001857">
    <property type="protein sequence ID" value="KAA0198262.1"/>
    <property type="molecule type" value="Genomic_DNA"/>
</dbReference>
<dbReference type="GO" id="GO:0005524">
    <property type="term" value="F:ATP binding"/>
    <property type="evidence" value="ECO:0007669"/>
    <property type="project" value="UniProtKB-UniRule"/>
</dbReference>